<dbReference type="InterPro" id="IPR029479">
    <property type="entry name" value="Nitroreductase"/>
</dbReference>
<dbReference type="EMBL" id="JACRWG010000109">
    <property type="protein sequence ID" value="MBC6011072.1"/>
    <property type="molecule type" value="Genomic_DNA"/>
</dbReference>
<evidence type="ECO:0000313" key="2">
    <source>
        <dbReference type="EMBL" id="MBC6011072.1"/>
    </source>
</evidence>
<reference evidence="2 3" key="1">
    <citation type="submission" date="2020-08" db="EMBL/GenBank/DDBJ databases">
        <authorList>
            <person name="Liu C."/>
            <person name="Sun Q."/>
        </authorList>
    </citation>
    <scope>NUCLEOTIDE SEQUENCE [LARGE SCALE GENOMIC DNA]</scope>
    <source>
        <strain evidence="2 3">NSJ-22</strain>
    </source>
</reference>
<feature type="domain" description="Nitroreductase" evidence="1">
    <location>
        <begin position="15"/>
        <end position="159"/>
    </location>
</feature>
<comment type="caution">
    <text evidence="2">The sequence shown here is derived from an EMBL/GenBank/DDBJ whole genome shotgun (WGS) entry which is preliminary data.</text>
</comment>
<dbReference type="PANTHER" id="PTHR23026">
    <property type="entry name" value="NADPH NITROREDUCTASE"/>
    <property type="match status" value="1"/>
</dbReference>
<dbReference type="PANTHER" id="PTHR23026:SF117">
    <property type="entry name" value="NITROREDUCTASE"/>
    <property type="match status" value="1"/>
</dbReference>
<evidence type="ECO:0000313" key="3">
    <source>
        <dbReference type="Proteomes" id="UP000603474"/>
    </source>
</evidence>
<gene>
    <name evidence="2" type="ORF">H8909_12805</name>
</gene>
<dbReference type="Proteomes" id="UP000603474">
    <property type="component" value="Unassembled WGS sequence"/>
</dbReference>
<proteinExistence type="predicted"/>
<organism evidence="2 3">
    <name type="scientific">Catenibacterium faecis</name>
    <dbReference type="NCBI Taxonomy" id="2764323"/>
    <lineage>
        <taxon>Bacteria</taxon>
        <taxon>Bacillati</taxon>
        <taxon>Bacillota</taxon>
        <taxon>Erysipelotrichia</taxon>
        <taxon>Erysipelotrichales</taxon>
        <taxon>Coprobacillaceae</taxon>
        <taxon>Catenibacterium</taxon>
    </lineage>
</organism>
<evidence type="ECO:0000259" key="1">
    <source>
        <dbReference type="Pfam" id="PF00881"/>
    </source>
</evidence>
<dbReference type="InterPro" id="IPR000415">
    <property type="entry name" value="Nitroreductase-like"/>
</dbReference>
<dbReference type="Pfam" id="PF00881">
    <property type="entry name" value="Nitroreductase"/>
    <property type="match status" value="1"/>
</dbReference>
<dbReference type="Gene3D" id="3.40.109.10">
    <property type="entry name" value="NADH Oxidase"/>
    <property type="match status" value="1"/>
</dbReference>
<sequence length="191" mass="21568">MDERKGDYMDFLDFLKQRRSYRQYTGEPVEKELLDQIVEAGLLAPSGRNIKPEELIVVTDSKLLSQLSQCRKAGSQMLEGAGACIIVLGDEDKTDVWIEDCSNVILTMHYMASSLGLGSCWIQGRNRVSSTEDSTEDYIRNIFHFPKNLRLEALLSIGHIDQTLPAKEVTEELLNKVHTPNEPPLSSRQVK</sequence>
<keyword evidence="3" id="KW-1185">Reference proteome</keyword>
<dbReference type="SUPFAM" id="SSF55469">
    <property type="entry name" value="FMN-dependent nitroreductase-like"/>
    <property type="match status" value="1"/>
</dbReference>
<accession>A0ABR7KEF4</accession>
<protein>
    <submittedName>
        <fullName evidence="2">Nitroreductase family protein</fullName>
    </submittedName>
</protein>
<name>A0ABR7KEF4_9FIRM</name>
<dbReference type="InterPro" id="IPR050627">
    <property type="entry name" value="Nitroreductase/BluB"/>
</dbReference>
<dbReference type="CDD" id="cd02151">
    <property type="entry name" value="nitroreductase"/>
    <property type="match status" value="1"/>
</dbReference>